<dbReference type="GO" id="GO:0005802">
    <property type="term" value="C:trans-Golgi network"/>
    <property type="evidence" value="ECO:0007669"/>
    <property type="project" value="TreeGrafter"/>
</dbReference>
<evidence type="ECO:0000256" key="10">
    <source>
        <dbReference type="ARBA" id="ARBA00022989"/>
    </source>
</evidence>
<dbReference type="Proteomes" id="UP000245942">
    <property type="component" value="Unassembled WGS sequence"/>
</dbReference>
<evidence type="ECO:0000256" key="16">
    <source>
        <dbReference type="ARBA" id="ARBA00040403"/>
    </source>
</evidence>
<comment type="similarity">
    <text evidence="3">Belongs to the peptidase S10 family.</text>
</comment>
<organism evidence="21 22">
    <name type="scientific">Pseudomicrostroma glucosiphilum</name>
    <dbReference type="NCBI Taxonomy" id="1684307"/>
    <lineage>
        <taxon>Eukaryota</taxon>
        <taxon>Fungi</taxon>
        <taxon>Dikarya</taxon>
        <taxon>Basidiomycota</taxon>
        <taxon>Ustilaginomycotina</taxon>
        <taxon>Exobasidiomycetes</taxon>
        <taxon>Microstromatales</taxon>
        <taxon>Microstromatales incertae sedis</taxon>
        <taxon>Pseudomicrostroma</taxon>
    </lineage>
</organism>
<dbReference type="PANTHER" id="PTHR11802:SF190">
    <property type="entry name" value="PHEROMONE-PROCESSING CARBOXYPEPTIDASE KEX1"/>
    <property type="match status" value="1"/>
</dbReference>
<evidence type="ECO:0000256" key="17">
    <source>
        <dbReference type="ARBA" id="ARBA00040628"/>
    </source>
</evidence>
<dbReference type="Pfam" id="PF00450">
    <property type="entry name" value="Peptidase_S10"/>
    <property type="match status" value="1"/>
</dbReference>
<keyword evidence="12 20" id="KW-0472">Membrane</keyword>
<evidence type="ECO:0000256" key="6">
    <source>
        <dbReference type="ARBA" id="ARBA00022692"/>
    </source>
</evidence>
<dbReference type="GeneID" id="37015110"/>
<evidence type="ECO:0000256" key="13">
    <source>
        <dbReference type="ARBA" id="ARBA00023180"/>
    </source>
</evidence>
<dbReference type="SUPFAM" id="SSF53474">
    <property type="entry name" value="alpha/beta-Hydrolases"/>
    <property type="match status" value="1"/>
</dbReference>
<dbReference type="OrthoDB" id="443318at2759"/>
<name>A0A316TY17_9BASI</name>
<feature type="compositionally biased region" description="Gly residues" evidence="19">
    <location>
        <begin position="585"/>
        <end position="600"/>
    </location>
</feature>
<evidence type="ECO:0000256" key="7">
    <source>
        <dbReference type="ARBA" id="ARBA00022703"/>
    </source>
</evidence>
<keyword evidence="5" id="KW-0645">Protease</keyword>
<evidence type="ECO:0000256" key="4">
    <source>
        <dbReference type="ARBA" id="ARBA00022645"/>
    </source>
</evidence>
<dbReference type="Gene3D" id="3.40.50.1820">
    <property type="entry name" value="alpha/beta hydrolase"/>
    <property type="match status" value="1"/>
</dbReference>
<keyword evidence="9 21" id="KW-0378">Hydrolase</keyword>
<evidence type="ECO:0000256" key="19">
    <source>
        <dbReference type="SAM" id="MobiDB-lite"/>
    </source>
</evidence>
<dbReference type="PRINTS" id="PR00724">
    <property type="entry name" value="CRBOXYPTASEC"/>
</dbReference>
<dbReference type="GO" id="GO:0006508">
    <property type="term" value="P:proteolysis"/>
    <property type="evidence" value="ECO:0007669"/>
    <property type="project" value="UniProtKB-KW"/>
</dbReference>
<keyword evidence="4" id="KW-0121">Carboxypeptidase</keyword>
<dbReference type="InterPro" id="IPR029058">
    <property type="entry name" value="AB_hydrolase_fold"/>
</dbReference>
<evidence type="ECO:0000256" key="12">
    <source>
        <dbReference type="ARBA" id="ARBA00023136"/>
    </source>
</evidence>
<feature type="transmembrane region" description="Helical" evidence="20">
    <location>
        <begin position="536"/>
        <end position="562"/>
    </location>
</feature>
<dbReference type="RefSeq" id="XP_025345247.1">
    <property type="nucleotide sequence ID" value="XM_025493376.1"/>
</dbReference>
<sequence length="733" mass="78746">MSYESTLPSAASFYVSTIPSLQNSSSLLLYAGNLPARAPATLLSKEPENDAHLYFLLEKARHLGGGPDGKRRLLLWFNGGPGCSSFDGVMMEIGSFRPSLAAKGSLEWTTPGGAWNEYTDVLFLDQPVGTGFSYVNTDGYAKTLEQAAQDVNYFLHRFLEIFPEYKKESGTEFFIAGESFAGQYIPYTAHAILSDPQSRLDLQGIVIGNGAIDPLSQAGSELDMMLEAGIWKAGDAKATKIKQRNALCEAEKRKITKGKHPQDIPVCENLLRDVINESLDSASGETRCINIYDVRLTDSHPACGMNWPPTLQATYDYLARNDVRDAFHVNKAKHPQAWIECNHRVSSGLRSDKSEASVVLLPGILDKGVKVMLFAGDQDLICNHIGIERLIDNLKWKGQTGWGSTPAPKRSWRVNNAHAGYWQEARGLTYVNVANASHMVGFDKPVEAHDMMLRFMGVDLMGAAGPSALIQSSLEGETDRKLIVAPAGAGAGTGTGSSGGLLGGIIGGATEDHRPMVVGADGKSEEEVAEQAKWAAYYNAGSAALIVILILVTVGTCILLRLRRQARRHNRYPHSPHLSSPRLNGGMGGSGIGGGGGAGGKSDQEMELERLVEEGEAAEDEDDDYYSNDDDDDDYDDKGASRRRTTGSGKHVTFEDRRRTGKGKGKSQLSSTSAGITSGTAAAGSGGASPSYRYRSGAEHGIGVREGEGAGAGDEQLFDVGEDEEDEPSSARR</sequence>
<keyword evidence="22" id="KW-1185">Reference proteome</keyword>
<evidence type="ECO:0000256" key="20">
    <source>
        <dbReference type="SAM" id="Phobius"/>
    </source>
</evidence>
<evidence type="ECO:0000256" key="14">
    <source>
        <dbReference type="ARBA" id="ARBA00037042"/>
    </source>
</evidence>
<protein>
    <recommendedName>
        <fullName evidence="17">Pheromone-processing carboxypeptidase KEX1</fullName>
        <ecNumber evidence="15">3.4.16.6</ecNumber>
    </recommendedName>
    <alternativeName>
        <fullName evidence="18">Carboxypeptidase D</fullName>
    </alternativeName>
    <alternativeName>
        <fullName evidence="16">Pheromone-processing carboxypeptidase kex1</fullName>
    </alternativeName>
</protein>
<evidence type="ECO:0000256" key="1">
    <source>
        <dbReference type="ARBA" id="ARBA00001003"/>
    </source>
</evidence>
<reference evidence="21 22" key="1">
    <citation type="journal article" date="2018" name="Mol. Biol. Evol.">
        <title>Broad Genomic Sampling Reveals a Smut Pathogenic Ancestry of the Fungal Clade Ustilaginomycotina.</title>
        <authorList>
            <person name="Kijpornyongpan T."/>
            <person name="Mondo S.J."/>
            <person name="Barry K."/>
            <person name="Sandor L."/>
            <person name="Lee J."/>
            <person name="Lipzen A."/>
            <person name="Pangilinan J."/>
            <person name="LaButti K."/>
            <person name="Hainaut M."/>
            <person name="Henrissat B."/>
            <person name="Grigoriev I.V."/>
            <person name="Spatafora J.W."/>
            <person name="Aime M.C."/>
        </authorList>
    </citation>
    <scope>NUCLEOTIDE SEQUENCE [LARGE SCALE GENOMIC DNA]</scope>
    <source>
        <strain evidence="21 22">MCA 4718</strain>
    </source>
</reference>
<accession>A0A316TY17</accession>
<dbReference type="EC" id="3.4.16.6" evidence="15"/>
<dbReference type="GO" id="GO:0006915">
    <property type="term" value="P:apoptotic process"/>
    <property type="evidence" value="ECO:0007669"/>
    <property type="project" value="UniProtKB-KW"/>
</dbReference>
<comment type="function">
    <text evidence="14">Protease with a carboxypeptidase B-like function involved in the C-terminal processing of the lysine and arginine residues from protein precursors. Promotes cell fusion and is involved in the programmed cell death.</text>
</comment>
<keyword evidence="8" id="KW-0732">Signal</keyword>
<feature type="compositionally biased region" description="Basic and acidic residues" evidence="19">
    <location>
        <begin position="602"/>
        <end position="613"/>
    </location>
</feature>
<feature type="region of interest" description="Disordered" evidence="19">
    <location>
        <begin position="571"/>
        <end position="733"/>
    </location>
</feature>
<dbReference type="EMBL" id="KZ819338">
    <property type="protein sequence ID" value="PWN18087.1"/>
    <property type="molecule type" value="Genomic_DNA"/>
</dbReference>
<evidence type="ECO:0000256" key="8">
    <source>
        <dbReference type="ARBA" id="ARBA00022729"/>
    </source>
</evidence>
<keyword evidence="10 20" id="KW-1133">Transmembrane helix</keyword>
<evidence type="ECO:0000256" key="9">
    <source>
        <dbReference type="ARBA" id="ARBA00022801"/>
    </source>
</evidence>
<feature type="compositionally biased region" description="Acidic residues" evidence="19">
    <location>
        <begin position="716"/>
        <end position="733"/>
    </location>
</feature>
<keyword evidence="6 20" id="KW-0812">Transmembrane</keyword>
<dbReference type="STRING" id="1684307.A0A316TY17"/>
<evidence type="ECO:0000313" key="21">
    <source>
        <dbReference type="EMBL" id="PWN18087.1"/>
    </source>
</evidence>
<evidence type="ECO:0000313" key="22">
    <source>
        <dbReference type="Proteomes" id="UP000245942"/>
    </source>
</evidence>
<evidence type="ECO:0000256" key="3">
    <source>
        <dbReference type="ARBA" id="ARBA00009431"/>
    </source>
</evidence>
<comment type="catalytic activity">
    <reaction evidence="1">
        <text>Preferential release of a C-terminal arginine or lysine residue.</text>
        <dbReference type="EC" id="3.4.16.6"/>
    </reaction>
</comment>
<evidence type="ECO:0000256" key="2">
    <source>
        <dbReference type="ARBA" id="ARBA00004393"/>
    </source>
</evidence>
<keyword evidence="13" id="KW-0325">Glycoprotein</keyword>
<proteinExistence type="inferred from homology"/>
<dbReference type="AlphaFoldDB" id="A0A316TY17"/>
<feature type="compositionally biased region" description="Acidic residues" evidence="19">
    <location>
        <begin position="614"/>
        <end position="636"/>
    </location>
</feature>
<keyword evidence="11" id="KW-0333">Golgi apparatus</keyword>
<comment type="subcellular location">
    <subcellularLocation>
        <location evidence="2">Golgi apparatus</location>
        <location evidence="2">trans-Golgi network membrane</location>
        <topology evidence="2">Single-pass type I membrane protein</topology>
    </subcellularLocation>
</comment>
<keyword evidence="7" id="KW-0053">Apoptosis</keyword>
<feature type="compositionally biased region" description="Low complexity" evidence="19">
    <location>
        <begin position="670"/>
        <end position="683"/>
    </location>
</feature>
<evidence type="ECO:0000256" key="15">
    <source>
        <dbReference type="ARBA" id="ARBA00038895"/>
    </source>
</evidence>
<feature type="compositionally biased region" description="Basic and acidic residues" evidence="19">
    <location>
        <begin position="696"/>
        <end position="708"/>
    </location>
</feature>
<evidence type="ECO:0000256" key="18">
    <source>
        <dbReference type="ARBA" id="ARBA00042717"/>
    </source>
</evidence>
<dbReference type="FunFam" id="3.40.50.1820:FF:000121">
    <property type="entry name" value="Carboxypeptidase D"/>
    <property type="match status" value="1"/>
</dbReference>
<evidence type="ECO:0000256" key="11">
    <source>
        <dbReference type="ARBA" id="ARBA00023034"/>
    </source>
</evidence>
<dbReference type="GO" id="GO:0004185">
    <property type="term" value="F:serine-type carboxypeptidase activity"/>
    <property type="evidence" value="ECO:0007669"/>
    <property type="project" value="UniProtKB-EC"/>
</dbReference>
<evidence type="ECO:0000256" key="5">
    <source>
        <dbReference type="ARBA" id="ARBA00022670"/>
    </source>
</evidence>
<dbReference type="InterPro" id="IPR001563">
    <property type="entry name" value="Peptidase_S10"/>
</dbReference>
<dbReference type="PANTHER" id="PTHR11802">
    <property type="entry name" value="SERINE PROTEASE FAMILY S10 SERINE CARBOXYPEPTIDASE"/>
    <property type="match status" value="1"/>
</dbReference>
<gene>
    <name evidence="21" type="ORF">BCV69DRAFT_285386</name>
</gene>